<keyword evidence="2" id="KW-1185">Reference proteome</keyword>
<reference evidence="1" key="1">
    <citation type="submission" date="2020-11" db="EMBL/GenBank/DDBJ databases">
        <title>Sequencing the genomes of 1000 actinobacteria strains.</title>
        <authorList>
            <person name="Klenk H.-P."/>
        </authorList>
    </citation>
    <scope>NUCLEOTIDE SEQUENCE</scope>
    <source>
        <strain evidence="1">DSM 43175</strain>
    </source>
</reference>
<dbReference type="Gene3D" id="3.90.1200.10">
    <property type="match status" value="1"/>
</dbReference>
<dbReference type="InterPro" id="IPR011009">
    <property type="entry name" value="Kinase-like_dom_sf"/>
</dbReference>
<name>A0A931DJV1_9ACTN</name>
<dbReference type="Proteomes" id="UP000614047">
    <property type="component" value="Unassembled WGS sequence"/>
</dbReference>
<dbReference type="PROSITE" id="PS00109">
    <property type="entry name" value="PROTEIN_KINASE_TYR"/>
    <property type="match status" value="1"/>
</dbReference>
<dbReference type="SUPFAM" id="SSF56112">
    <property type="entry name" value="Protein kinase-like (PK-like)"/>
    <property type="match status" value="1"/>
</dbReference>
<comment type="caution">
    <text evidence="1">The sequence shown here is derived from an EMBL/GenBank/DDBJ whole genome shotgun (WGS) entry which is preliminary data.</text>
</comment>
<protein>
    <recommendedName>
        <fullName evidence="3">Aminoglycoside phosphotransferase</fullName>
    </recommendedName>
</protein>
<dbReference type="EMBL" id="JADOUA010000001">
    <property type="protein sequence ID" value="MBG6092519.1"/>
    <property type="molecule type" value="Genomic_DNA"/>
</dbReference>
<dbReference type="AlphaFoldDB" id="A0A931DJV1"/>
<dbReference type="InterPro" id="IPR008266">
    <property type="entry name" value="Tyr_kinase_AS"/>
</dbReference>
<dbReference type="GO" id="GO:0004672">
    <property type="term" value="F:protein kinase activity"/>
    <property type="evidence" value="ECO:0007669"/>
    <property type="project" value="InterPro"/>
</dbReference>
<sequence length="273" mass="29817">MTRLRWEDLPPPVREAVTQCLGEVFSADPVQQGAGSETAFVLHTHTGRVFLKGVELDGPNTGMGRIENKIQPYLPSMAPRLMGSFETAGWLVLLFEYVPGRHADLSPGSADLPVIAALLHRLSQVIRPDLPVLPIERRWAAFAPAPALDLLRGDTLVHTDLTEANILIGNEAKVIDWAWPTRGAPWLDTAFLVVRLVQAGHSPADAERWASQVPAWREAGTDALHAFIIAWAALGEQRAPGPVRRALARWAAYRADARAGGVPHWGGRGVPFR</sequence>
<proteinExistence type="predicted"/>
<organism evidence="1 2">
    <name type="scientific">Actinomadura viridis</name>
    <dbReference type="NCBI Taxonomy" id="58110"/>
    <lineage>
        <taxon>Bacteria</taxon>
        <taxon>Bacillati</taxon>
        <taxon>Actinomycetota</taxon>
        <taxon>Actinomycetes</taxon>
        <taxon>Streptosporangiales</taxon>
        <taxon>Thermomonosporaceae</taxon>
        <taxon>Actinomadura</taxon>
    </lineage>
</organism>
<evidence type="ECO:0000313" key="1">
    <source>
        <dbReference type="EMBL" id="MBG6092519.1"/>
    </source>
</evidence>
<dbReference type="RefSeq" id="WP_197014690.1">
    <property type="nucleotide sequence ID" value="NZ_BAABES010000009.1"/>
</dbReference>
<gene>
    <name evidence="1" type="ORF">IW256_006632</name>
</gene>
<evidence type="ECO:0000313" key="2">
    <source>
        <dbReference type="Proteomes" id="UP000614047"/>
    </source>
</evidence>
<accession>A0A931DJV1</accession>
<evidence type="ECO:0008006" key="3">
    <source>
        <dbReference type="Google" id="ProtNLM"/>
    </source>
</evidence>